<dbReference type="GO" id="GO:0003676">
    <property type="term" value="F:nucleic acid binding"/>
    <property type="evidence" value="ECO:0007669"/>
    <property type="project" value="InterPro"/>
</dbReference>
<dbReference type="Pfam" id="PF07727">
    <property type="entry name" value="RVT_2"/>
    <property type="match status" value="1"/>
</dbReference>
<dbReference type="GO" id="GO:0016787">
    <property type="term" value="F:hydrolase activity"/>
    <property type="evidence" value="ECO:0007669"/>
    <property type="project" value="UniProtKB-KW"/>
</dbReference>
<dbReference type="InterPro" id="IPR036397">
    <property type="entry name" value="RNaseH_sf"/>
</dbReference>
<gene>
    <name evidence="4" type="ORF">L3X38_037365</name>
</gene>
<dbReference type="InterPro" id="IPR013103">
    <property type="entry name" value="RVT_2"/>
</dbReference>
<keyword evidence="2" id="KW-0378">Hydrolase</keyword>
<evidence type="ECO:0000256" key="2">
    <source>
        <dbReference type="ARBA" id="ARBA00022801"/>
    </source>
</evidence>
<dbReference type="SUPFAM" id="SSF53098">
    <property type="entry name" value="Ribonuclease H-like"/>
    <property type="match status" value="1"/>
</dbReference>
<dbReference type="Pfam" id="PF25597">
    <property type="entry name" value="SH3_retrovirus"/>
    <property type="match status" value="1"/>
</dbReference>
<dbReference type="Proteomes" id="UP001054821">
    <property type="component" value="Chromosome 7"/>
</dbReference>
<dbReference type="InterPro" id="IPR043502">
    <property type="entry name" value="DNA/RNA_pol_sf"/>
</dbReference>
<comment type="caution">
    <text evidence="4">The sequence shown here is derived from an EMBL/GenBank/DDBJ whole genome shotgun (WGS) entry which is preliminary data.</text>
</comment>
<accession>A0AAD4V3K6</accession>
<organism evidence="4 5">
    <name type="scientific">Prunus dulcis</name>
    <name type="common">Almond</name>
    <name type="synonym">Amygdalus dulcis</name>
    <dbReference type="NCBI Taxonomy" id="3755"/>
    <lineage>
        <taxon>Eukaryota</taxon>
        <taxon>Viridiplantae</taxon>
        <taxon>Streptophyta</taxon>
        <taxon>Embryophyta</taxon>
        <taxon>Tracheophyta</taxon>
        <taxon>Spermatophyta</taxon>
        <taxon>Magnoliopsida</taxon>
        <taxon>eudicotyledons</taxon>
        <taxon>Gunneridae</taxon>
        <taxon>Pentapetalae</taxon>
        <taxon>rosids</taxon>
        <taxon>fabids</taxon>
        <taxon>Rosales</taxon>
        <taxon>Rosaceae</taxon>
        <taxon>Amygdaloideae</taxon>
        <taxon>Amygdaleae</taxon>
        <taxon>Prunus</taxon>
    </lineage>
</organism>
<reference evidence="4 5" key="1">
    <citation type="journal article" date="2022" name="G3 (Bethesda)">
        <title>Whole-genome sequence and methylome profiling of the almond [Prunus dulcis (Mill.) D.A. Webb] cultivar 'Nonpareil'.</title>
        <authorList>
            <person name="D'Amico-Willman K.M."/>
            <person name="Ouma W.Z."/>
            <person name="Meulia T."/>
            <person name="Sideli G.M."/>
            <person name="Gradziel T.M."/>
            <person name="Fresnedo-Ramirez J."/>
        </authorList>
    </citation>
    <scope>NUCLEOTIDE SEQUENCE [LARGE SCALE GENOMIC DNA]</scope>
    <source>
        <strain evidence="4">Clone GOH B32 T37-40</strain>
    </source>
</reference>
<dbReference type="GO" id="GO:0046872">
    <property type="term" value="F:metal ion binding"/>
    <property type="evidence" value="ECO:0007669"/>
    <property type="project" value="UniProtKB-KW"/>
</dbReference>
<keyword evidence="5" id="KW-1185">Reference proteome</keyword>
<dbReference type="Gene3D" id="3.30.420.10">
    <property type="entry name" value="Ribonuclease H-like superfamily/Ribonuclease H"/>
    <property type="match status" value="1"/>
</dbReference>
<evidence type="ECO:0000259" key="3">
    <source>
        <dbReference type="PROSITE" id="PS50994"/>
    </source>
</evidence>
<name>A0AAD4V3K6_PRUDU</name>
<dbReference type="InterPro" id="IPR012337">
    <property type="entry name" value="RNaseH-like_sf"/>
</dbReference>
<dbReference type="InterPro" id="IPR057670">
    <property type="entry name" value="SH3_retrovirus"/>
</dbReference>
<dbReference type="InterPro" id="IPR001584">
    <property type="entry name" value="Integrase_cat-core"/>
</dbReference>
<dbReference type="EMBL" id="JAJFAZ020000007">
    <property type="protein sequence ID" value="KAI5317658.1"/>
    <property type="molecule type" value="Genomic_DNA"/>
</dbReference>
<evidence type="ECO:0000313" key="4">
    <source>
        <dbReference type="EMBL" id="KAI5317658.1"/>
    </source>
</evidence>
<protein>
    <recommendedName>
        <fullName evidence="3">Integrase catalytic domain-containing protein</fullName>
    </recommendedName>
</protein>
<dbReference type="InterPro" id="IPR039537">
    <property type="entry name" value="Retrotran_Ty1/copia-like"/>
</dbReference>
<evidence type="ECO:0000256" key="1">
    <source>
        <dbReference type="ARBA" id="ARBA00022723"/>
    </source>
</evidence>
<dbReference type="SUPFAM" id="SSF56672">
    <property type="entry name" value="DNA/RNA polymerases"/>
    <property type="match status" value="1"/>
</dbReference>
<feature type="domain" description="Integrase catalytic" evidence="3">
    <location>
        <begin position="1"/>
        <end position="108"/>
    </location>
</feature>
<dbReference type="AlphaFoldDB" id="A0AAD4V3K6"/>
<dbReference type="PANTHER" id="PTHR42648">
    <property type="entry name" value="TRANSPOSASE, PUTATIVE-RELATED"/>
    <property type="match status" value="1"/>
</dbReference>
<dbReference type="GO" id="GO:0015074">
    <property type="term" value="P:DNA integration"/>
    <property type="evidence" value="ECO:0007669"/>
    <property type="project" value="InterPro"/>
</dbReference>
<dbReference type="CDD" id="cd09272">
    <property type="entry name" value="RNase_HI_RT_Ty1"/>
    <property type="match status" value="1"/>
</dbReference>
<dbReference type="PROSITE" id="PS50994">
    <property type="entry name" value="INTEGRASE"/>
    <property type="match status" value="1"/>
</dbReference>
<sequence length="686" mass="77767">MVELQSGLNVKCVRSDRGGEFTSNEFNKLCEEGGNQRQLTTAYTPQQNGVLERKNRTVVEMAKAMLHEKNMPYFLWAKAVHTAVYLLNRSPTKALDNITPFEAYSGRKPGIGHLKVFGSLCFVYVPAETRQKLDAKSVKGVFVGYAICEKGYRVFDPFTKKLIFSRAVVFDESMAWNWKAQTEMPIAVTNIQDQSRTVIDPSLHEVIEVEDSYPSPCISSQIEDQERNIHGTAEITRPYDHTPIKWRNISDILAQCNLCIVEPEKYEEAAQDKAWIKAMEDELSMIEKNETWELVDRPSDKQVIGKLYQLDVNSAFLNGKLQEEEYVEQPEGFVLEGKEDKVYKLRMALYGLKQAPRAWYGEIDSYFAECGFEKSLSEATLYTKTRGEKDMLIVSIYVDDIIYTGSSQEMLNEFKKDTKEKYEMTDLGLLHHFLGMGVIQTDLRIFIHQRKYASSLLNKFGLNDCKPVSTPLVATEKLIKDDGSGAANEEKYTKLVGTKRVLRYVQGTLDYGLMYQKGKKAVLVGYYDNDWGGSIEDSKSTSGYAFSFGSGVFSWASVKQSCVALSFAEAEYVSALEATTQAIWLRFVLEDFGELQTEATPLKCDNTSAISITKNPVFHQGTKHIERRYHFIKDALQQGIIDLIYCPTKDQVANIFTKSLPKERFNYLRDKLGVVSAQNLKGSVSV</sequence>
<proteinExistence type="predicted"/>
<dbReference type="PANTHER" id="PTHR42648:SF18">
    <property type="entry name" value="RETROTRANSPOSON, UNCLASSIFIED-LIKE PROTEIN"/>
    <property type="match status" value="1"/>
</dbReference>
<keyword evidence="1" id="KW-0479">Metal-binding</keyword>
<evidence type="ECO:0000313" key="5">
    <source>
        <dbReference type="Proteomes" id="UP001054821"/>
    </source>
</evidence>